<organism evidence="6 7">
    <name type="scientific">Uliginosibacterium aquaticum</name>
    <dbReference type="NCBI Taxonomy" id="2731212"/>
    <lineage>
        <taxon>Bacteria</taxon>
        <taxon>Pseudomonadati</taxon>
        <taxon>Pseudomonadota</taxon>
        <taxon>Betaproteobacteria</taxon>
        <taxon>Rhodocyclales</taxon>
        <taxon>Zoogloeaceae</taxon>
        <taxon>Uliginosibacterium</taxon>
    </lineage>
</organism>
<protein>
    <submittedName>
        <fullName evidence="6">LysR family transcriptional regulator</fullName>
    </submittedName>
</protein>
<dbReference type="InterPro" id="IPR000847">
    <property type="entry name" value="LysR_HTH_N"/>
</dbReference>
<evidence type="ECO:0000259" key="5">
    <source>
        <dbReference type="PROSITE" id="PS50931"/>
    </source>
</evidence>
<evidence type="ECO:0000313" key="7">
    <source>
        <dbReference type="Proteomes" id="UP000778523"/>
    </source>
</evidence>
<dbReference type="Proteomes" id="UP000778523">
    <property type="component" value="Unassembled WGS sequence"/>
</dbReference>
<keyword evidence="3" id="KW-0238">DNA-binding</keyword>
<feature type="domain" description="HTH lysR-type" evidence="5">
    <location>
        <begin position="1"/>
        <end position="60"/>
    </location>
</feature>
<dbReference type="Pfam" id="PF03466">
    <property type="entry name" value="LysR_substrate"/>
    <property type="match status" value="1"/>
</dbReference>
<dbReference type="Gene3D" id="1.10.10.10">
    <property type="entry name" value="Winged helix-like DNA-binding domain superfamily/Winged helix DNA-binding domain"/>
    <property type="match status" value="1"/>
</dbReference>
<sequence>MNIEHRHIEVFRAVMLAGSVTAAAARLFTSQPTVSRDLARFEQLLGFALFDRVRGRLQPTARALSLFEEVQRSWLGLERIVATASGLREFSAASLAVVCVPAFAQALLPAACRHFLALHPGVNLAITPAESPLLEEWLSAQRFDLGLTEQDTAPPGTQLEVLLEADEVCVLPAAHPLAAKALLSPQDFAGQPFVSLAPGDPYRRQLDSVFRELGVERRLQLETQTAASVCALVREGLGLAIVNPLSALEYASAALVLRPFSISIPFRVSLVRPEYRPSTPLSEDFASALRQQAEAIRQQLALGSTLTPAATASFRYHPG</sequence>
<keyword evidence="4" id="KW-0804">Transcription</keyword>
<evidence type="ECO:0000256" key="1">
    <source>
        <dbReference type="ARBA" id="ARBA00009437"/>
    </source>
</evidence>
<dbReference type="EMBL" id="JABCSC020000003">
    <property type="protein sequence ID" value="NSL56243.1"/>
    <property type="molecule type" value="Genomic_DNA"/>
</dbReference>
<gene>
    <name evidence="6" type="ORF">HJ583_014480</name>
</gene>
<dbReference type="PRINTS" id="PR00039">
    <property type="entry name" value="HTHLYSR"/>
</dbReference>
<dbReference type="SUPFAM" id="SSF53850">
    <property type="entry name" value="Periplasmic binding protein-like II"/>
    <property type="match status" value="1"/>
</dbReference>
<dbReference type="PANTHER" id="PTHR30427">
    <property type="entry name" value="TRANSCRIPTIONAL ACTIVATOR PROTEIN LYSR"/>
    <property type="match status" value="1"/>
</dbReference>
<proteinExistence type="inferred from homology"/>
<name>A0ABX2IPR3_9RHOO</name>
<evidence type="ECO:0000256" key="4">
    <source>
        <dbReference type="ARBA" id="ARBA00023163"/>
    </source>
</evidence>
<dbReference type="Pfam" id="PF00126">
    <property type="entry name" value="HTH_1"/>
    <property type="match status" value="1"/>
</dbReference>
<dbReference type="Gene3D" id="3.40.190.290">
    <property type="match status" value="1"/>
</dbReference>
<dbReference type="NCBIfam" id="NF008239">
    <property type="entry name" value="PRK11013.1"/>
    <property type="match status" value="1"/>
</dbReference>
<evidence type="ECO:0000313" key="6">
    <source>
        <dbReference type="EMBL" id="NSL56243.1"/>
    </source>
</evidence>
<evidence type="ECO:0000256" key="2">
    <source>
        <dbReference type="ARBA" id="ARBA00023015"/>
    </source>
</evidence>
<dbReference type="InterPro" id="IPR036390">
    <property type="entry name" value="WH_DNA-bd_sf"/>
</dbReference>
<dbReference type="InterPro" id="IPR036388">
    <property type="entry name" value="WH-like_DNA-bd_sf"/>
</dbReference>
<keyword evidence="2" id="KW-0805">Transcription regulation</keyword>
<comment type="similarity">
    <text evidence="1">Belongs to the LysR transcriptional regulatory family.</text>
</comment>
<keyword evidence="7" id="KW-1185">Reference proteome</keyword>
<accession>A0ABX2IPR3</accession>
<dbReference type="InterPro" id="IPR005119">
    <property type="entry name" value="LysR_subst-bd"/>
</dbReference>
<evidence type="ECO:0000256" key="3">
    <source>
        <dbReference type="ARBA" id="ARBA00023125"/>
    </source>
</evidence>
<reference evidence="6 7" key="1">
    <citation type="submission" date="2020-06" db="EMBL/GenBank/DDBJ databases">
        <title>Draft genome of Uliginosibacterium sp. IMCC34675.</title>
        <authorList>
            <person name="Song J."/>
        </authorList>
    </citation>
    <scope>NUCLEOTIDE SEQUENCE [LARGE SCALE GENOMIC DNA]</scope>
    <source>
        <strain evidence="6 7">IMCC34675</strain>
    </source>
</reference>
<comment type="caution">
    <text evidence="6">The sequence shown here is derived from an EMBL/GenBank/DDBJ whole genome shotgun (WGS) entry which is preliminary data.</text>
</comment>
<dbReference type="SUPFAM" id="SSF46785">
    <property type="entry name" value="Winged helix' DNA-binding domain"/>
    <property type="match status" value="1"/>
</dbReference>
<dbReference type="PROSITE" id="PS50931">
    <property type="entry name" value="HTH_LYSR"/>
    <property type="match status" value="1"/>
</dbReference>
<dbReference type="RefSeq" id="WP_170022554.1">
    <property type="nucleotide sequence ID" value="NZ_JABCSC020000003.1"/>
</dbReference>
<dbReference type="PANTHER" id="PTHR30427:SF1">
    <property type="entry name" value="TRANSCRIPTIONAL ACTIVATOR PROTEIN LYSR"/>
    <property type="match status" value="1"/>
</dbReference>